<dbReference type="Proteomes" id="UP001497623">
    <property type="component" value="Unassembled WGS sequence"/>
</dbReference>
<protein>
    <submittedName>
        <fullName evidence="2">Uncharacterized protein</fullName>
    </submittedName>
</protein>
<feature type="non-terminal residue" evidence="2">
    <location>
        <position position="145"/>
    </location>
</feature>
<evidence type="ECO:0000256" key="1">
    <source>
        <dbReference type="SAM" id="MobiDB-lite"/>
    </source>
</evidence>
<reference evidence="2 3" key="1">
    <citation type="submission" date="2024-05" db="EMBL/GenBank/DDBJ databases">
        <authorList>
            <person name="Wallberg A."/>
        </authorList>
    </citation>
    <scope>NUCLEOTIDE SEQUENCE [LARGE SCALE GENOMIC DNA]</scope>
</reference>
<feature type="compositionally biased region" description="Basic residues" evidence="1">
    <location>
        <begin position="107"/>
        <end position="121"/>
    </location>
</feature>
<sequence length="145" mass="16523">MQKEEDDHQHQYDNKESVANTAEGDTVAEGLARETPAAPAPAVPQKPELTDEISSEDDLMSRDSLDEVMQGGRHNPHLSYRIPQDDSAIYTEAEEELQDIRDDELRHQHHQYHQHRSRHNSIRQSDIIGAVADRPRGLSPRRKSS</sequence>
<name>A0AAV2R4I8_MEGNR</name>
<accession>A0AAV2R4I8</accession>
<gene>
    <name evidence="2" type="ORF">MNOR_LOCUS20784</name>
</gene>
<keyword evidence="3" id="KW-1185">Reference proteome</keyword>
<evidence type="ECO:0000313" key="3">
    <source>
        <dbReference type="Proteomes" id="UP001497623"/>
    </source>
</evidence>
<feature type="region of interest" description="Disordered" evidence="1">
    <location>
        <begin position="1"/>
        <end position="63"/>
    </location>
</feature>
<dbReference type="AlphaFoldDB" id="A0AAV2R4I8"/>
<dbReference type="EMBL" id="CAXKWB010016284">
    <property type="protein sequence ID" value="CAL4115872.1"/>
    <property type="molecule type" value="Genomic_DNA"/>
</dbReference>
<proteinExistence type="predicted"/>
<evidence type="ECO:0000313" key="2">
    <source>
        <dbReference type="EMBL" id="CAL4115872.1"/>
    </source>
</evidence>
<feature type="region of interest" description="Disordered" evidence="1">
    <location>
        <begin position="107"/>
        <end position="145"/>
    </location>
</feature>
<organism evidence="2 3">
    <name type="scientific">Meganyctiphanes norvegica</name>
    <name type="common">Northern krill</name>
    <name type="synonym">Thysanopoda norvegica</name>
    <dbReference type="NCBI Taxonomy" id="48144"/>
    <lineage>
        <taxon>Eukaryota</taxon>
        <taxon>Metazoa</taxon>
        <taxon>Ecdysozoa</taxon>
        <taxon>Arthropoda</taxon>
        <taxon>Crustacea</taxon>
        <taxon>Multicrustacea</taxon>
        <taxon>Malacostraca</taxon>
        <taxon>Eumalacostraca</taxon>
        <taxon>Eucarida</taxon>
        <taxon>Euphausiacea</taxon>
        <taxon>Euphausiidae</taxon>
        <taxon>Meganyctiphanes</taxon>
    </lineage>
</organism>
<feature type="compositionally biased region" description="Basic and acidic residues" evidence="1">
    <location>
        <begin position="1"/>
        <end position="16"/>
    </location>
</feature>
<comment type="caution">
    <text evidence="2">The sequence shown here is derived from an EMBL/GenBank/DDBJ whole genome shotgun (WGS) entry which is preliminary data.</text>
</comment>